<evidence type="ECO:0000256" key="1">
    <source>
        <dbReference type="SAM" id="Phobius"/>
    </source>
</evidence>
<organism evidence="2 3">
    <name type="scientific">Nocardia yunnanensis</name>
    <dbReference type="NCBI Taxonomy" id="2382165"/>
    <lineage>
        <taxon>Bacteria</taxon>
        <taxon>Bacillati</taxon>
        <taxon>Actinomycetota</taxon>
        <taxon>Actinomycetes</taxon>
        <taxon>Mycobacteriales</taxon>
        <taxon>Nocardiaceae</taxon>
        <taxon>Nocardia</taxon>
    </lineage>
</organism>
<keyword evidence="1" id="KW-0812">Transmembrane</keyword>
<proteinExistence type="predicted"/>
<sequence>MFAIIAAVLFAIGLILDLADRTTGVGADAFVIAGLLCLALHLAGVAERLNRGQFGSRRPLFGRRRR</sequence>
<accession>A0A386Z920</accession>
<dbReference type="RefSeq" id="WP_120734922.1">
    <property type="nucleotide sequence ID" value="NZ_CP032568.1"/>
</dbReference>
<keyword evidence="1" id="KW-1133">Transmembrane helix</keyword>
<dbReference type="Proteomes" id="UP000267164">
    <property type="component" value="Chromosome"/>
</dbReference>
<name>A0A386Z920_9NOCA</name>
<evidence type="ECO:0000313" key="2">
    <source>
        <dbReference type="EMBL" id="AYF72979.1"/>
    </source>
</evidence>
<dbReference type="OrthoDB" id="10009943at2"/>
<dbReference type="AlphaFoldDB" id="A0A386Z920"/>
<evidence type="ECO:0000313" key="3">
    <source>
        <dbReference type="Proteomes" id="UP000267164"/>
    </source>
</evidence>
<dbReference type="EMBL" id="CP032568">
    <property type="protein sequence ID" value="AYF72979.1"/>
    <property type="molecule type" value="Genomic_DNA"/>
</dbReference>
<dbReference type="KEGG" id="nyu:D7D52_02840"/>
<keyword evidence="1" id="KW-0472">Membrane</keyword>
<feature type="transmembrane region" description="Helical" evidence="1">
    <location>
        <begin position="29"/>
        <end position="49"/>
    </location>
</feature>
<keyword evidence="3" id="KW-1185">Reference proteome</keyword>
<protein>
    <submittedName>
        <fullName evidence="2">Uncharacterized protein</fullName>
    </submittedName>
</protein>
<reference evidence="2 3" key="1">
    <citation type="submission" date="2018-09" db="EMBL/GenBank/DDBJ databases">
        <title>Nocardia yunnanensis sp. nov., an actinomycete isolated from a soil sample.</title>
        <authorList>
            <person name="Zhang J."/>
        </authorList>
    </citation>
    <scope>NUCLEOTIDE SEQUENCE [LARGE SCALE GENOMIC DNA]</scope>
    <source>
        <strain evidence="2 3">CFHS0054</strain>
    </source>
</reference>
<gene>
    <name evidence="2" type="ORF">D7D52_02840</name>
</gene>